<comment type="similarity">
    <text evidence="1">Belongs to the protein kinase superfamily. ADCK protein kinase family.</text>
</comment>
<dbReference type="eggNOG" id="KOG1235">
    <property type="taxonomic scope" value="Eukaryota"/>
</dbReference>
<feature type="region of interest" description="Disordered" evidence="2">
    <location>
        <begin position="48"/>
        <end position="70"/>
    </location>
</feature>
<dbReference type="GO" id="GO:0005524">
    <property type="term" value="F:ATP binding"/>
    <property type="evidence" value="ECO:0007669"/>
    <property type="project" value="InterPro"/>
</dbReference>
<evidence type="ECO:0000259" key="3">
    <source>
        <dbReference type="PROSITE" id="PS50011"/>
    </source>
</evidence>
<dbReference type="InterPro" id="IPR004147">
    <property type="entry name" value="ABC1_dom"/>
</dbReference>
<dbReference type="SUPFAM" id="SSF48371">
    <property type="entry name" value="ARM repeat"/>
    <property type="match status" value="1"/>
</dbReference>
<keyword evidence="5" id="KW-1185">Reference proteome</keyword>
<dbReference type="Proteomes" id="UP000011750">
    <property type="component" value="Chromosome A02"/>
</dbReference>
<evidence type="ECO:0000256" key="1">
    <source>
        <dbReference type="ARBA" id="ARBA00009670"/>
    </source>
</evidence>
<dbReference type="Pfam" id="PF03109">
    <property type="entry name" value="ABC1"/>
    <property type="match status" value="1"/>
</dbReference>
<dbReference type="STRING" id="51351.M4CW29"/>
<dbReference type="PANTHER" id="PTHR10566:SF126">
    <property type="entry name" value="PROTEIN KINASE DOMAIN-CONTAINING PROTEIN"/>
    <property type="match status" value="1"/>
</dbReference>
<dbReference type="InterPro" id="IPR011009">
    <property type="entry name" value="Kinase-like_dom_sf"/>
</dbReference>
<dbReference type="SUPFAM" id="SSF56112">
    <property type="entry name" value="Protein kinase-like (PK-like)"/>
    <property type="match status" value="1"/>
</dbReference>
<evidence type="ECO:0000256" key="2">
    <source>
        <dbReference type="SAM" id="MobiDB-lite"/>
    </source>
</evidence>
<proteinExistence type="inferred from homology"/>
<reference evidence="4 5" key="1">
    <citation type="journal article" date="2011" name="Nat. Genet.">
        <title>The genome of the mesopolyploid crop species Brassica rapa.</title>
        <authorList>
            <consortium name="Brassica rapa Genome Sequencing Project Consortium"/>
            <person name="Wang X."/>
            <person name="Wang H."/>
            <person name="Wang J."/>
            <person name="Sun R."/>
            <person name="Wu J."/>
            <person name="Liu S."/>
            <person name="Bai Y."/>
            <person name="Mun J.H."/>
            <person name="Bancroft I."/>
            <person name="Cheng F."/>
            <person name="Huang S."/>
            <person name="Li X."/>
            <person name="Hua W."/>
            <person name="Wang J."/>
            <person name="Wang X."/>
            <person name="Freeling M."/>
            <person name="Pires J.C."/>
            <person name="Paterson A.H."/>
            <person name="Chalhoub B."/>
            <person name="Wang B."/>
            <person name="Hayward A."/>
            <person name="Sharpe A.G."/>
            <person name="Park B.S."/>
            <person name="Weisshaar B."/>
            <person name="Liu B."/>
            <person name="Li B."/>
            <person name="Liu B."/>
            <person name="Tong C."/>
            <person name="Song C."/>
            <person name="Duran C."/>
            <person name="Peng C."/>
            <person name="Geng C."/>
            <person name="Koh C."/>
            <person name="Lin C."/>
            <person name="Edwards D."/>
            <person name="Mu D."/>
            <person name="Shen D."/>
            <person name="Soumpourou E."/>
            <person name="Li F."/>
            <person name="Fraser F."/>
            <person name="Conant G."/>
            <person name="Lassalle G."/>
            <person name="King G.J."/>
            <person name="Bonnema G."/>
            <person name="Tang H."/>
            <person name="Wang H."/>
            <person name="Belcram H."/>
            <person name="Zhou H."/>
            <person name="Hirakawa H."/>
            <person name="Abe H."/>
            <person name="Guo H."/>
            <person name="Wang H."/>
            <person name="Jin H."/>
            <person name="Parkin I.A."/>
            <person name="Batley J."/>
            <person name="Kim J.S."/>
            <person name="Just J."/>
            <person name="Li J."/>
            <person name="Xu J."/>
            <person name="Deng J."/>
            <person name="Kim J.A."/>
            <person name="Li J."/>
            <person name="Yu J."/>
            <person name="Meng J."/>
            <person name="Wang J."/>
            <person name="Min J."/>
            <person name="Poulain J."/>
            <person name="Wang J."/>
            <person name="Hatakeyama K."/>
            <person name="Wu K."/>
            <person name="Wang L."/>
            <person name="Fang L."/>
            <person name="Trick M."/>
            <person name="Links M.G."/>
            <person name="Zhao M."/>
            <person name="Jin M."/>
            <person name="Ramchiary N."/>
            <person name="Drou N."/>
            <person name="Berkman P.J."/>
            <person name="Cai Q."/>
            <person name="Huang Q."/>
            <person name="Li R."/>
            <person name="Tabata S."/>
            <person name="Cheng S."/>
            <person name="Zhang S."/>
            <person name="Zhang S."/>
            <person name="Huang S."/>
            <person name="Sato S."/>
            <person name="Sun S."/>
            <person name="Kwon S.J."/>
            <person name="Choi S.R."/>
            <person name="Lee T.H."/>
            <person name="Fan W."/>
            <person name="Zhao X."/>
            <person name="Tan X."/>
            <person name="Xu X."/>
            <person name="Wang Y."/>
            <person name="Qiu Y."/>
            <person name="Yin Y."/>
            <person name="Li Y."/>
            <person name="Du Y."/>
            <person name="Liao Y."/>
            <person name="Lim Y."/>
            <person name="Narusaka Y."/>
            <person name="Wang Y."/>
            <person name="Wang Z."/>
            <person name="Li Z."/>
            <person name="Wang Z."/>
            <person name="Xiong Z."/>
            <person name="Zhang Z."/>
        </authorList>
    </citation>
    <scope>NUCLEOTIDE SEQUENCE [LARGE SCALE GENOMIC DNA]</scope>
    <source>
        <strain evidence="4 5">cv. Chiifu-401-42</strain>
    </source>
</reference>
<evidence type="ECO:0000313" key="4">
    <source>
        <dbReference type="EnsemblPlants" id="Bra008426.1-P"/>
    </source>
</evidence>
<dbReference type="Gene3D" id="1.10.510.10">
    <property type="entry name" value="Transferase(Phosphotransferase) domain 1"/>
    <property type="match status" value="1"/>
</dbReference>
<dbReference type="PROSITE" id="PS50011">
    <property type="entry name" value="PROTEIN_KINASE_DOM"/>
    <property type="match status" value="1"/>
</dbReference>
<dbReference type="HOGENOM" id="CLU_006533_4_1_1"/>
<feature type="compositionally biased region" description="Pro residues" evidence="2">
    <location>
        <begin position="58"/>
        <end position="69"/>
    </location>
</feature>
<dbReference type="InterPro" id="IPR000719">
    <property type="entry name" value="Prot_kinase_dom"/>
</dbReference>
<evidence type="ECO:0000313" key="5">
    <source>
        <dbReference type="Proteomes" id="UP000011750"/>
    </source>
</evidence>
<dbReference type="PANTHER" id="PTHR10566">
    <property type="entry name" value="CHAPERONE-ACTIVITY OF BC1 COMPLEX CABC1 -RELATED"/>
    <property type="match status" value="1"/>
</dbReference>
<dbReference type="GO" id="GO:0004672">
    <property type="term" value="F:protein kinase activity"/>
    <property type="evidence" value="ECO:0000318"/>
    <property type="project" value="GO_Central"/>
</dbReference>
<accession>M4CW29</accession>
<dbReference type="EnsemblPlants" id="Bra008426.1">
    <property type="protein sequence ID" value="Bra008426.1-P"/>
    <property type="gene ID" value="Bra008426"/>
</dbReference>
<dbReference type="AlphaFoldDB" id="M4CW29"/>
<name>M4CW29_BRACM</name>
<reference evidence="4 5" key="2">
    <citation type="journal article" date="2018" name="Hortic Res">
        <title>Improved Brassica rapa reference genome by single-molecule sequencing and chromosome conformation capture technologies.</title>
        <authorList>
            <person name="Zhang L."/>
            <person name="Cai X."/>
            <person name="Wu J."/>
            <person name="Liu M."/>
            <person name="Grob S."/>
            <person name="Cheng F."/>
            <person name="Liang J."/>
            <person name="Cai C."/>
            <person name="Liu Z."/>
            <person name="Liu B."/>
            <person name="Wang F."/>
            <person name="Li S."/>
            <person name="Liu F."/>
            <person name="Li X."/>
            <person name="Cheng L."/>
            <person name="Yang W."/>
            <person name="Li M.H."/>
            <person name="Grossniklaus U."/>
            <person name="Zheng H."/>
            <person name="Wang X."/>
        </authorList>
    </citation>
    <scope>NUCLEOTIDE SEQUENCE [LARGE SCALE GENOMIC DNA]</scope>
    <source>
        <strain evidence="4 5">cv. Chiifu-401-42</strain>
    </source>
</reference>
<dbReference type="OMA" id="QSSHDFD"/>
<dbReference type="InParanoid" id="M4CW29"/>
<sequence length="947" mass="105480">MTSLVVGQSLGLTLVGDGVSFRNSRRHVAKSKFFFPNRKRLARAALVQARPREDGVTPSPPSSSRPSPAPVVQYKRADLADDLQAEARALGRAVDASVYSPELIARKHGSQPLKALRRSVEILTALGGFALKLGIDQRRGKLEENMKKRAGELRRIFTRLGPTFVKLGQGLSTRPDLCPPDYLEELAELQDALPTFPDAEAFACIERELDLSLESIFSSISPDPIAAASLGQVYKAHLRYSGQVVAVKVQRPGIEQAIGLDFYLIRGVGKLINKYVDFITTDVLALIDEFACRVYQELNYVQEAQNARRFKKLYADKADVLVPDIFWDYTSRKVLTMEWVEGTKLNEQVAIESQGLKVLDLVNTGIQCSLRQLLEYGFFHADPHPGNLLATPDGKLAFLDFGMMSETPEEARFAIIGHVVHLVNRDYEAMAQDYYALKFLSPDVDVTPIIPALRDFFDDALNYTVSELNFKTLVDGLGAVFYQYPFDVPAYYALILRSLTVLEGLALYADPDFKVLAASYPYFAKRLLTDQNPYLRDALIELLFKDGKFRWGRLENLLQQGSKDRDFSSKDALQPVLKLLLDPNGEELRLLVIKEAVRVSEAFALGSVVDTYNSMPEFMRSLVFNGNGNGGPLTMNPTELESTLELRDQVSRIWSLLQSSESFDPAILQPIAQVLQQPEARRLGGRVAGGVGQRLAASELNFKTLVDGLGAVFYQYPFDVPAYYALILRSLTVLEGLALYADPDFKVLAASYPYFAKRLLTDQNPYLRDALIELLFKDGKFRWGRLENLLQQGSKDRDFSSKDALQPVLKLLLDPNGEELRLLVIKEAVRVSEAFALGSVVDTYNSMPEFMRSLVFNGNGNGGPLTMNPTELESTLELRDQVSRIWSLLQSSESFDPAILQPIAQVLQQPEARRLGGRVAGGVGQRLAARFLQQLLRATTPTPSPVP</sequence>
<dbReference type="InterPro" id="IPR050154">
    <property type="entry name" value="UbiB_kinase"/>
</dbReference>
<dbReference type="InterPro" id="IPR016024">
    <property type="entry name" value="ARM-type_fold"/>
</dbReference>
<reference evidence="4" key="3">
    <citation type="submission" date="2023-03" db="UniProtKB">
        <authorList>
            <consortium name="EnsemblPlants"/>
        </authorList>
    </citation>
    <scope>IDENTIFICATION</scope>
    <source>
        <strain evidence="4">cv. Chiifu-401-42</strain>
    </source>
</reference>
<feature type="domain" description="Protein kinase" evidence="3">
    <location>
        <begin position="219"/>
        <end position="549"/>
    </location>
</feature>
<dbReference type="Gramene" id="Bra008426.1">
    <property type="protein sequence ID" value="Bra008426.1-P"/>
    <property type="gene ID" value="Bra008426"/>
</dbReference>
<organism evidence="4 5">
    <name type="scientific">Brassica campestris</name>
    <name type="common">Field mustard</name>
    <dbReference type="NCBI Taxonomy" id="3711"/>
    <lineage>
        <taxon>Eukaryota</taxon>
        <taxon>Viridiplantae</taxon>
        <taxon>Streptophyta</taxon>
        <taxon>Embryophyta</taxon>
        <taxon>Tracheophyta</taxon>
        <taxon>Spermatophyta</taxon>
        <taxon>Magnoliopsida</taxon>
        <taxon>eudicotyledons</taxon>
        <taxon>Gunneridae</taxon>
        <taxon>Pentapetalae</taxon>
        <taxon>rosids</taxon>
        <taxon>malvids</taxon>
        <taxon>Brassicales</taxon>
        <taxon>Brassicaceae</taxon>
        <taxon>Brassiceae</taxon>
        <taxon>Brassica</taxon>
    </lineage>
</organism>
<protein>
    <recommendedName>
        <fullName evidence="3">Protein kinase domain-containing protein</fullName>
    </recommendedName>
</protein>
<dbReference type="CDD" id="cd05121">
    <property type="entry name" value="ABC1_ADCK3-like"/>
    <property type="match status" value="1"/>
</dbReference>